<sequence>MSFKEKSIWVMLLAMLITVATYGLDRVDSGLAQGSVTGIAAAVIGFVVLAAIGHGVVAATSRGDGDRTDERDREVDRKTDMIGDGALSAVVIGILAYGMIQGDWLLAHIAFFGLFGAAMLKMVSMVVLYRMAS</sequence>
<feature type="transmembrane region" description="Helical" evidence="1">
    <location>
        <begin position="7"/>
        <end position="24"/>
    </location>
</feature>
<feature type="transmembrane region" description="Helical" evidence="1">
    <location>
        <begin position="36"/>
        <end position="60"/>
    </location>
</feature>
<comment type="caution">
    <text evidence="2">The sequence shown here is derived from an EMBL/GenBank/DDBJ whole genome shotgun (WGS) entry which is preliminary data.</text>
</comment>
<accession>A0A9X2L6B9</accession>
<keyword evidence="1" id="KW-0472">Membrane</keyword>
<keyword evidence="1" id="KW-1133">Transmembrane helix</keyword>
<dbReference type="AlphaFoldDB" id="A0A9X2L6B9"/>
<protein>
    <submittedName>
        <fullName evidence="2">Uncharacterized protein</fullName>
    </submittedName>
</protein>
<feature type="transmembrane region" description="Helical" evidence="1">
    <location>
        <begin position="81"/>
        <end position="100"/>
    </location>
</feature>
<gene>
    <name evidence="2" type="ORF">NOG11_00545</name>
</gene>
<dbReference type="RefSeq" id="WP_256617669.1">
    <property type="nucleotide sequence ID" value="NZ_JANIBC010000001.1"/>
</dbReference>
<proteinExistence type="predicted"/>
<evidence type="ECO:0000313" key="3">
    <source>
        <dbReference type="Proteomes" id="UP001142610"/>
    </source>
</evidence>
<organism evidence="2 3">
    <name type="scientific">Parvularcula maris</name>
    <dbReference type="NCBI Taxonomy" id="2965077"/>
    <lineage>
        <taxon>Bacteria</taxon>
        <taxon>Pseudomonadati</taxon>
        <taxon>Pseudomonadota</taxon>
        <taxon>Alphaproteobacteria</taxon>
        <taxon>Parvularculales</taxon>
        <taxon>Parvularculaceae</taxon>
        <taxon>Parvularcula</taxon>
    </lineage>
</organism>
<keyword evidence="1" id="KW-0812">Transmembrane</keyword>
<dbReference type="Proteomes" id="UP001142610">
    <property type="component" value="Unassembled WGS sequence"/>
</dbReference>
<evidence type="ECO:0000256" key="1">
    <source>
        <dbReference type="SAM" id="Phobius"/>
    </source>
</evidence>
<feature type="transmembrane region" description="Helical" evidence="1">
    <location>
        <begin position="106"/>
        <end position="129"/>
    </location>
</feature>
<name>A0A9X2L6B9_9PROT</name>
<dbReference type="EMBL" id="JANIBC010000001">
    <property type="protein sequence ID" value="MCQ8183865.1"/>
    <property type="molecule type" value="Genomic_DNA"/>
</dbReference>
<evidence type="ECO:0000313" key="2">
    <source>
        <dbReference type="EMBL" id="MCQ8183865.1"/>
    </source>
</evidence>
<reference evidence="2" key="1">
    <citation type="submission" date="2022-07" db="EMBL/GenBank/DDBJ databases">
        <title>Parvularcula maris sp. nov., an algicidal bacterium isolated from seawater.</title>
        <authorList>
            <person name="Li F."/>
        </authorList>
    </citation>
    <scope>NUCLEOTIDE SEQUENCE</scope>
    <source>
        <strain evidence="2">BGMRC 0090</strain>
    </source>
</reference>
<keyword evidence="3" id="KW-1185">Reference proteome</keyword>